<keyword evidence="5" id="KW-0560">Oxidoreductase</keyword>
<feature type="domain" description="Thioredoxin" evidence="12">
    <location>
        <begin position="9"/>
        <end position="177"/>
    </location>
</feature>
<evidence type="ECO:0000259" key="12">
    <source>
        <dbReference type="PROSITE" id="PS51352"/>
    </source>
</evidence>
<keyword evidence="4" id="KW-0049">Antioxidant</keyword>
<protein>
    <recommendedName>
        <fullName evidence="2">thioredoxin-dependent peroxiredoxin</fullName>
        <ecNumber evidence="2">1.11.1.24</ecNumber>
    </recommendedName>
    <alternativeName>
        <fullName evidence="8">Thioredoxin peroxidase</fullName>
    </alternativeName>
    <alternativeName>
        <fullName evidence="10">Thioredoxin-dependent peroxiredoxin Bcp</fullName>
    </alternativeName>
</protein>
<evidence type="ECO:0000256" key="7">
    <source>
        <dbReference type="ARBA" id="ARBA00023284"/>
    </source>
</evidence>
<evidence type="ECO:0000313" key="14">
    <source>
        <dbReference type="Proteomes" id="UP001326715"/>
    </source>
</evidence>
<sequence>MDPSDISPLLIGEKIPIVRIPSAEGVLFDLNSHIMQQNTILIFYRGGWCPYCNKALSGIQEIQDSLIKMGYQIIAISTDSPENLNITAVKHKLRYTLLSDADLNIAKQFGIAFQAPEGYLKMLAQSTGGKDVEQLLPVPSVFIIDTKGIIQFEYINPDFKQRISPDLLQAVASALKQKHSAQHM</sequence>
<evidence type="ECO:0000256" key="9">
    <source>
        <dbReference type="ARBA" id="ARBA00038489"/>
    </source>
</evidence>
<evidence type="ECO:0000256" key="10">
    <source>
        <dbReference type="ARBA" id="ARBA00042639"/>
    </source>
</evidence>
<dbReference type="InterPro" id="IPR050924">
    <property type="entry name" value="Peroxiredoxin_BCP/PrxQ"/>
</dbReference>
<keyword evidence="6" id="KW-1015">Disulfide bond</keyword>
<keyword evidence="3" id="KW-0575">Peroxidase</keyword>
<dbReference type="PANTHER" id="PTHR42801">
    <property type="entry name" value="THIOREDOXIN-DEPENDENT PEROXIDE REDUCTASE"/>
    <property type="match status" value="1"/>
</dbReference>
<dbReference type="PROSITE" id="PS51352">
    <property type="entry name" value="THIOREDOXIN_2"/>
    <property type="match status" value="1"/>
</dbReference>
<dbReference type="RefSeq" id="WP_245801848.1">
    <property type="nucleotide sequence ID" value="NZ_CP139972.1"/>
</dbReference>
<evidence type="ECO:0000256" key="1">
    <source>
        <dbReference type="ARBA" id="ARBA00003330"/>
    </source>
</evidence>
<evidence type="ECO:0000256" key="6">
    <source>
        <dbReference type="ARBA" id="ARBA00023157"/>
    </source>
</evidence>
<evidence type="ECO:0000256" key="2">
    <source>
        <dbReference type="ARBA" id="ARBA00013017"/>
    </source>
</evidence>
<keyword evidence="7" id="KW-0676">Redox-active center</keyword>
<reference evidence="13 14" key="1">
    <citation type="submission" date="2023-11" db="EMBL/GenBank/DDBJ databases">
        <title>MicrobeMod: A computational toolkit for identifying prokaryotic methylation and restriction-modification with nanopore sequencing.</title>
        <authorList>
            <person name="Crits-Christoph A."/>
            <person name="Kang S.C."/>
            <person name="Lee H."/>
            <person name="Ostrov N."/>
        </authorList>
    </citation>
    <scope>NUCLEOTIDE SEQUENCE [LARGE SCALE GENOMIC DNA]</scope>
    <source>
        <strain evidence="13 14">ATCC 23090</strain>
    </source>
</reference>
<evidence type="ECO:0000256" key="3">
    <source>
        <dbReference type="ARBA" id="ARBA00022559"/>
    </source>
</evidence>
<dbReference type="EC" id="1.11.1.24" evidence="2"/>
<evidence type="ECO:0000256" key="4">
    <source>
        <dbReference type="ARBA" id="ARBA00022862"/>
    </source>
</evidence>
<dbReference type="CDD" id="cd02970">
    <property type="entry name" value="PRX_like2"/>
    <property type="match status" value="1"/>
</dbReference>
<dbReference type="EMBL" id="CP140154">
    <property type="protein sequence ID" value="WQG88066.1"/>
    <property type="molecule type" value="Genomic_DNA"/>
</dbReference>
<dbReference type="InterPro" id="IPR036249">
    <property type="entry name" value="Thioredoxin-like_sf"/>
</dbReference>
<dbReference type="PANTHER" id="PTHR42801:SF7">
    <property type="entry name" value="SLL1159 PROTEIN"/>
    <property type="match status" value="1"/>
</dbReference>
<dbReference type="Gene3D" id="3.40.30.10">
    <property type="entry name" value="Glutaredoxin"/>
    <property type="match status" value="1"/>
</dbReference>
<evidence type="ECO:0000313" key="13">
    <source>
        <dbReference type="EMBL" id="WQG88066.1"/>
    </source>
</evidence>
<dbReference type="InterPro" id="IPR000866">
    <property type="entry name" value="AhpC/TSA"/>
</dbReference>
<comment type="function">
    <text evidence="1">Thiol-specific peroxidase that catalyzes the reduction of hydrogen peroxide and organic hydroperoxides to water and alcohols, respectively. Plays a role in cell protection against oxidative stress by detoxifying peroxides and as sensor of hydrogen peroxide-mediated signaling events.</text>
</comment>
<dbReference type="InterPro" id="IPR013766">
    <property type="entry name" value="Thioredoxin_domain"/>
</dbReference>
<comment type="catalytic activity">
    <reaction evidence="11">
        <text>a hydroperoxide + [thioredoxin]-dithiol = an alcohol + [thioredoxin]-disulfide + H2O</text>
        <dbReference type="Rhea" id="RHEA:62620"/>
        <dbReference type="Rhea" id="RHEA-COMP:10698"/>
        <dbReference type="Rhea" id="RHEA-COMP:10700"/>
        <dbReference type="ChEBI" id="CHEBI:15377"/>
        <dbReference type="ChEBI" id="CHEBI:29950"/>
        <dbReference type="ChEBI" id="CHEBI:30879"/>
        <dbReference type="ChEBI" id="CHEBI:35924"/>
        <dbReference type="ChEBI" id="CHEBI:50058"/>
        <dbReference type="EC" id="1.11.1.24"/>
    </reaction>
</comment>
<proteinExistence type="inferred from homology"/>
<evidence type="ECO:0000256" key="8">
    <source>
        <dbReference type="ARBA" id="ARBA00032824"/>
    </source>
</evidence>
<gene>
    <name evidence="13" type="ORF">SR876_24370</name>
</gene>
<accession>A0ABZ0XBT7</accession>
<keyword evidence="14" id="KW-1185">Reference proteome</keyword>
<evidence type="ECO:0000256" key="11">
    <source>
        <dbReference type="ARBA" id="ARBA00049091"/>
    </source>
</evidence>
<comment type="similarity">
    <text evidence="9">Belongs to the peroxiredoxin family. BCP/PrxQ subfamily.</text>
</comment>
<evidence type="ECO:0000256" key="5">
    <source>
        <dbReference type="ARBA" id="ARBA00023002"/>
    </source>
</evidence>
<dbReference type="Pfam" id="PF00578">
    <property type="entry name" value="AhpC-TSA"/>
    <property type="match status" value="1"/>
</dbReference>
<dbReference type="SUPFAM" id="SSF52833">
    <property type="entry name" value="Thioredoxin-like"/>
    <property type="match status" value="1"/>
</dbReference>
<organism evidence="13 14">
    <name type="scientific">Chitinophaga sancti</name>
    <dbReference type="NCBI Taxonomy" id="1004"/>
    <lineage>
        <taxon>Bacteria</taxon>
        <taxon>Pseudomonadati</taxon>
        <taxon>Bacteroidota</taxon>
        <taxon>Chitinophagia</taxon>
        <taxon>Chitinophagales</taxon>
        <taxon>Chitinophagaceae</taxon>
        <taxon>Chitinophaga</taxon>
    </lineage>
</organism>
<name>A0ABZ0XBT7_9BACT</name>
<dbReference type="Proteomes" id="UP001326715">
    <property type="component" value="Chromosome"/>
</dbReference>